<dbReference type="KEGG" id="ote:Oter_4599"/>
<dbReference type="STRING" id="452637.Oter_4599"/>
<dbReference type="EMBL" id="CP001032">
    <property type="protein sequence ID" value="ACB77870.1"/>
    <property type="molecule type" value="Genomic_DNA"/>
</dbReference>
<evidence type="ECO:0000313" key="3">
    <source>
        <dbReference type="Proteomes" id="UP000007013"/>
    </source>
</evidence>
<sequence>METLPIRQRLFHAAPPWIKSGEIFFITLCCAERKTNSLAHFAAFSVIVAALEHYIRTNKLWAHLLLAMPDHLHALAAFPIDQRMDKVVRDWKRYTAKRAGILWQDGFFDHRLRSEESFELKVDYIRRNPVRAGLAASPQDWPYVWPNAVHGACFSSATAR</sequence>
<keyword evidence="3" id="KW-1185">Reference proteome</keyword>
<organism evidence="2 3">
    <name type="scientific">Opitutus terrae (strain DSM 11246 / JCM 15787 / PB90-1)</name>
    <dbReference type="NCBI Taxonomy" id="452637"/>
    <lineage>
        <taxon>Bacteria</taxon>
        <taxon>Pseudomonadati</taxon>
        <taxon>Verrucomicrobiota</taxon>
        <taxon>Opitutia</taxon>
        <taxon>Opitutales</taxon>
        <taxon>Opitutaceae</taxon>
        <taxon>Opitutus</taxon>
    </lineage>
</organism>
<dbReference type="OrthoDB" id="9815389at2"/>
<evidence type="ECO:0000259" key="1">
    <source>
        <dbReference type="SMART" id="SM01321"/>
    </source>
</evidence>
<dbReference type="GO" id="GO:0006313">
    <property type="term" value="P:DNA transposition"/>
    <property type="evidence" value="ECO:0007669"/>
    <property type="project" value="InterPro"/>
</dbReference>
<dbReference type="SUPFAM" id="SSF143422">
    <property type="entry name" value="Transposase IS200-like"/>
    <property type="match status" value="1"/>
</dbReference>
<reference evidence="2 3" key="1">
    <citation type="journal article" date="2011" name="J. Bacteriol.">
        <title>Genome sequence of the verrucomicrobium Opitutus terrae PB90-1, an abundant inhabitant of rice paddy soil ecosystems.</title>
        <authorList>
            <person name="van Passel M.W."/>
            <person name="Kant R."/>
            <person name="Palva A."/>
            <person name="Copeland A."/>
            <person name="Lucas S."/>
            <person name="Lapidus A."/>
            <person name="Glavina del Rio T."/>
            <person name="Pitluck S."/>
            <person name="Goltsman E."/>
            <person name="Clum A."/>
            <person name="Sun H."/>
            <person name="Schmutz J."/>
            <person name="Larimer F.W."/>
            <person name="Land M.L."/>
            <person name="Hauser L."/>
            <person name="Kyrpides N."/>
            <person name="Mikhailova N."/>
            <person name="Richardson P.P."/>
            <person name="Janssen P.H."/>
            <person name="de Vos W.M."/>
            <person name="Smidt H."/>
        </authorList>
    </citation>
    <scope>NUCLEOTIDE SEQUENCE [LARGE SCALE GENOMIC DNA]</scope>
    <source>
        <strain evidence="3">DSM 11246 / JCM 15787 / PB90-1</strain>
    </source>
</reference>
<dbReference type="PANTHER" id="PTHR36966">
    <property type="entry name" value="REP-ASSOCIATED TYROSINE TRANSPOSASE"/>
    <property type="match status" value="1"/>
</dbReference>
<dbReference type="PANTHER" id="PTHR36966:SF1">
    <property type="entry name" value="REP-ASSOCIATED TYROSINE TRANSPOSASE"/>
    <property type="match status" value="1"/>
</dbReference>
<dbReference type="InterPro" id="IPR052715">
    <property type="entry name" value="RAYT_transposase"/>
</dbReference>
<name>B1ZQX2_OPITP</name>
<dbReference type="SMART" id="SM01321">
    <property type="entry name" value="Y1_Tnp"/>
    <property type="match status" value="1"/>
</dbReference>
<dbReference type="AlphaFoldDB" id="B1ZQX2"/>
<protein>
    <recommendedName>
        <fullName evidence="1">Transposase IS200-like domain-containing protein</fullName>
    </recommendedName>
</protein>
<dbReference type="Gene3D" id="3.30.70.1290">
    <property type="entry name" value="Transposase IS200-like"/>
    <property type="match status" value="1"/>
</dbReference>
<proteinExistence type="predicted"/>
<dbReference type="GO" id="GO:0043565">
    <property type="term" value="F:sequence-specific DNA binding"/>
    <property type="evidence" value="ECO:0007669"/>
    <property type="project" value="TreeGrafter"/>
</dbReference>
<dbReference type="Proteomes" id="UP000007013">
    <property type="component" value="Chromosome"/>
</dbReference>
<dbReference type="NCBIfam" id="NF047646">
    <property type="entry name" value="REP_Tyr_transpos"/>
    <property type="match status" value="1"/>
</dbReference>
<dbReference type="InterPro" id="IPR036515">
    <property type="entry name" value="Transposase_17_sf"/>
</dbReference>
<dbReference type="GO" id="GO:0004803">
    <property type="term" value="F:transposase activity"/>
    <property type="evidence" value="ECO:0007669"/>
    <property type="project" value="InterPro"/>
</dbReference>
<dbReference type="RefSeq" id="WP_012377384.1">
    <property type="nucleotide sequence ID" value="NC_010571.1"/>
</dbReference>
<dbReference type="InterPro" id="IPR002686">
    <property type="entry name" value="Transposase_17"/>
</dbReference>
<accession>B1ZQX2</accession>
<gene>
    <name evidence="2" type="ordered locus">Oter_4599</name>
</gene>
<dbReference type="HOGENOM" id="CLU_1650413_0_0_0"/>
<evidence type="ECO:0000313" key="2">
    <source>
        <dbReference type="EMBL" id="ACB77870.1"/>
    </source>
</evidence>
<dbReference type="eggNOG" id="COG1943">
    <property type="taxonomic scope" value="Bacteria"/>
</dbReference>
<feature type="domain" description="Transposase IS200-like" evidence="1">
    <location>
        <begin position="19"/>
        <end position="128"/>
    </location>
</feature>